<evidence type="ECO:0000259" key="6">
    <source>
        <dbReference type="Pfam" id="PF00501"/>
    </source>
</evidence>
<keyword evidence="3 5" id="KW-0547">Nucleotide-binding</keyword>
<reference evidence="9" key="1">
    <citation type="submission" date="2022-12" db="EMBL/GenBank/DDBJ databases">
        <title>Genome assemblies of Blomia tropicalis.</title>
        <authorList>
            <person name="Cui Y."/>
        </authorList>
    </citation>
    <scope>NUCLEOTIDE SEQUENCE</scope>
    <source>
        <tissue evidence="9">Adult mites</tissue>
    </source>
</reference>
<dbReference type="Pfam" id="PF00501">
    <property type="entry name" value="AMP-binding"/>
    <property type="match status" value="1"/>
</dbReference>
<dbReference type="InterPro" id="IPR045851">
    <property type="entry name" value="AMP-bd_C_sf"/>
</dbReference>
<evidence type="ECO:0000256" key="3">
    <source>
        <dbReference type="ARBA" id="ARBA00022741"/>
    </source>
</evidence>
<dbReference type="PROSITE" id="PS00455">
    <property type="entry name" value="AMP_BINDING"/>
    <property type="match status" value="1"/>
</dbReference>
<evidence type="ECO:0000256" key="2">
    <source>
        <dbReference type="ARBA" id="ARBA00022598"/>
    </source>
</evidence>
<dbReference type="FunFam" id="3.40.50.12780:FF:000001">
    <property type="entry name" value="Acetyl-coenzyme A synthetase"/>
    <property type="match status" value="1"/>
</dbReference>
<dbReference type="NCBIfam" id="NF001208">
    <property type="entry name" value="PRK00174.1"/>
    <property type="match status" value="1"/>
</dbReference>
<comment type="caution">
    <text evidence="9">The sequence shown here is derived from an EMBL/GenBank/DDBJ whole genome shotgun (WGS) entry which is preliminary data.</text>
</comment>
<dbReference type="NCBIfam" id="TIGR02188">
    <property type="entry name" value="Ac_CoA_lig_AcsA"/>
    <property type="match status" value="1"/>
</dbReference>
<dbReference type="InterPro" id="IPR011904">
    <property type="entry name" value="Ac_CoA_lig"/>
</dbReference>
<dbReference type="GO" id="GO:0016208">
    <property type="term" value="F:AMP binding"/>
    <property type="evidence" value="ECO:0007669"/>
    <property type="project" value="InterPro"/>
</dbReference>
<evidence type="ECO:0000256" key="1">
    <source>
        <dbReference type="ARBA" id="ARBA00006432"/>
    </source>
</evidence>
<dbReference type="PANTHER" id="PTHR24095">
    <property type="entry name" value="ACETYL-COENZYME A SYNTHETASE"/>
    <property type="match status" value="1"/>
</dbReference>
<feature type="domain" description="AMP-dependent synthetase/ligase" evidence="6">
    <location>
        <begin position="101"/>
        <end position="496"/>
    </location>
</feature>
<evidence type="ECO:0000259" key="7">
    <source>
        <dbReference type="Pfam" id="PF13193"/>
    </source>
</evidence>
<dbReference type="OMA" id="INVSYNC"/>
<gene>
    <name evidence="9" type="ORF">RDWZM_005852</name>
</gene>
<dbReference type="Pfam" id="PF16177">
    <property type="entry name" value="ACAS_N"/>
    <property type="match status" value="1"/>
</dbReference>
<protein>
    <recommendedName>
        <fullName evidence="5">Acetyl-coenzyme A synthetase</fullName>
        <ecNumber evidence="5">6.2.1.1</ecNumber>
    </recommendedName>
</protein>
<dbReference type="EC" id="6.2.1.1" evidence="5"/>
<dbReference type="GO" id="GO:0005524">
    <property type="term" value="F:ATP binding"/>
    <property type="evidence" value="ECO:0007669"/>
    <property type="project" value="UniProtKB-UniRule"/>
</dbReference>
<organism evidence="9 10">
    <name type="scientific">Blomia tropicalis</name>
    <name type="common">Mite</name>
    <dbReference type="NCBI Taxonomy" id="40697"/>
    <lineage>
        <taxon>Eukaryota</taxon>
        <taxon>Metazoa</taxon>
        <taxon>Ecdysozoa</taxon>
        <taxon>Arthropoda</taxon>
        <taxon>Chelicerata</taxon>
        <taxon>Arachnida</taxon>
        <taxon>Acari</taxon>
        <taxon>Acariformes</taxon>
        <taxon>Sarcoptiformes</taxon>
        <taxon>Astigmata</taxon>
        <taxon>Glycyphagoidea</taxon>
        <taxon>Echimyopodidae</taxon>
        <taxon>Blomia</taxon>
    </lineage>
</organism>
<name>A0A9Q0MAB7_BLOTA</name>
<dbReference type="Pfam" id="PF13193">
    <property type="entry name" value="AMP-binding_C"/>
    <property type="match status" value="1"/>
</dbReference>
<proteinExistence type="inferred from homology"/>
<dbReference type="InterPro" id="IPR032387">
    <property type="entry name" value="ACAS_N"/>
</dbReference>
<feature type="domain" description="AMP-binding enzyme C-terminal" evidence="7">
    <location>
        <begin position="558"/>
        <end position="636"/>
    </location>
</feature>
<dbReference type="Gene3D" id="3.30.300.30">
    <property type="match status" value="1"/>
</dbReference>
<sequence length="677" mass="76270">MAISEQTEDQLVYPNDEYRKDALINSLEEYRRLYKLSVEDPANFWFNMCSNFYWKKGPILSSMIEYNFDISKGPIYVKWMKDAITNICYNVLDRHIDAGLGDRIAYYWEGNELHESRSITYSALLKEVCKFANFLTNKGLKKGDRIAIYMPVTIDLVIAMLGAARIGVIHTVVFAGFSAQSLSERIIDAKCSIVVTMDGSLRGKKVIALKEIADSAIEICRNKNHPIKCCIVQRHLNATGTDVSNSDINNNVQVKWNSQIDIWWNVALKNMPDYCDPIWMDAEDPLFILYTSGSTGKPKGVLHTVAGYMVYSATTFKYVFNYQSDDVFFCTADLGWITGHTVNVYGALANAATIVLFEGTPFYPHPGRLWEIVDKLHVSTFYTAPTAIRSLMKYSDDIVRKYRLDSLRLLGTAGEPINPEAWCWYYRMVGKRRCPIVDTFWQTETAAPMLTPLPGCTPLKPGSATFPFFGVVPVVLDDDGKEIDGSGSGILAFKKPWPSIARTIDGNHERYEMTYFHKFKGYFCTGDGCFRDRDGYYWITGRSDDMLNVSGHLLSTAQVESAIVEHKAVAEAAAVSSPHPIKGECIYCFVVLKNGFNYSNEIEKDIKERARDKIGALAVPEVIHPISALPKTRSGKIMRRILAKVTRDDTDLGDISTMADESILEELFATKHIYAAF</sequence>
<dbReference type="InterPro" id="IPR042099">
    <property type="entry name" value="ANL_N_sf"/>
</dbReference>
<dbReference type="CDD" id="cd05966">
    <property type="entry name" value="ACS"/>
    <property type="match status" value="1"/>
</dbReference>
<comment type="similarity">
    <text evidence="1 5">Belongs to the ATP-dependent AMP-binding enzyme family.</text>
</comment>
<dbReference type="EMBL" id="JAPWDV010000002">
    <property type="protein sequence ID" value="KAJ6220040.1"/>
    <property type="molecule type" value="Genomic_DNA"/>
</dbReference>
<feature type="domain" description="Acetyl-coenzyme A synthetase N-terminal" evidence="8">
    <location>
        <begin position="30"/>
        <end position="91"/>
    </location>
</feature>
<dbReference type="Proteomes" id="UP001142055">
    <property type="component" value="Chromosome 2"/>
</dbReference>
<dbReference type="SUPFAM" id="SSF56801">
    <property type="entry name" value="Acetyl-CoA synthetase-like"/>
    <property type="match status" value="1"/>
</dbReference>
<evidence type="ECO:0000256" key="5">
    <source>
        <dbReference type="RuleBase" id="RU361147"/>
    </source>
</evidence>
<evidence type="ECO:0000256" key="4">
    <source>
        <dbReference type="ARBA" id="ARBA00022840"/>
    </source>
</evidence>
<dbReference type="Gene3D" id="3.40.50.12780">
    <property type="entry name" value="N-terminal domain of ligase-like"/>
    <property type="match status" value="1"/>
</dbReference>
<dbReference type="InterPro" id="IPR020845">
    <property type="entry name" value="AMP-binding_CS"/>
</dbReference>
<keyword evidence="4 5" id="KW-0067">ATP-binding</keyword>
<keyword evidence="10" id="KW-1185">Reference proteome</keyword>
<comment type="catalytic activity">
    <reaction evidence="5">
        <text>acetate + ATP + CoA = acetyl-CoA + AMP + diphosphate</text>
        <dbReference type="Rhea" id="RHEA:23176"/>
        <dbReference type="ChEBI" id="CHEBI:30089"/>
        <dbReference type="ChEBI" id="CHEBI:30616"/>
        <dbReference type="ChEBI" id="CHEBI:33019"/>
        <dbReference type="ChEBI" id="CHEBI:57287"/>
        <dbReference type="ChEBI" id="CHEBI:57288"/>
        <dbReference type="ChEBI" id="CHEBI:456215"/>
        <dbReference type="EC" id="6.2.1.1"/>
    </reaction>
</comment>
<dbReference type="InterPro" id="IPR000873">
    <property type="entry name" value="AMP-dep_synth/lig_dom"/>
</dbReference>
<keyword evidence="2 5" id="KW-0436">Ligase</keyword>
<dbReference type="AlphaFoldDB" id="A0A9Q0MAB7"/>
<dbReference type="PANTHER" id="PTHR24095:SF244">
    <property type="entry name" value="ACETYL-COENZYME A SYNTHETASE"/>
    <property type="match status" value="1"/>
</dbReference>
<evidence type="ECO:0000313" key="9">
    <source>
        <dbReference type="EMBL" id="KAJ6220040.1"/>
    </source>
</evidence>
<evidence type="ECO:0000313" key="10">
    <source>
        <dbReference type="Proteomes" id="UP001142055"/>
    </source>
</evidence>
<dbReference type="InterPro" id="IPR025110">
    <property type="entry name" value="AMP-bd_C"/>
</dbReference>
<evidence type="ECO:0000259" key="8">
    <source>
        <dbReference type="Pfam" id="PF16177"/>
    </source>
</evidence>
<accession>A0A9Q0MAB7</accession>
<dbReference type="GO" id="GO:0019427">
    <property type="term" value="P:acetyl-CoA biosynthetic process from acetate"/>
    <property type="evidence" value="ECO:0007669"/>
    <property type="project" value="InterPro"/>
</dbReference>
<dbReference type="GO" id="GO:0003987">
    <property type="term" value="F:acetate-CoA ligase activity"/>
    <property type="evidence" value="ECO:0007669"/>
    <property type="project" value="UniProtKB-UniRule"/>
</dbReference>